<dbReference type="GO" id="GO:0005886">
    <property type="term" value="C:plasma membrane"/>
    <property type="evidence" value="ECO:0007669"/>
    <property type="project" value="UniProtKB-SubCell"/>
</dbReference>
<dbReference type="EMBL" id="VSZI01000001">
    <property type="protein sequence ID" value="TYR20745.1"/>
    <property type="molecule type" value="Genomic_DNA"/>
</dbReference>
<dbReference type="Proteomes" id="UP000324726">
    <property type="component" value="Unassembled WGS sequence"/>
</dbReference>
<dbReference type="SUPFAM" id="SSF81345">
    <property type="entry name" value="ABC transporter involved in vitamin B12 uptake, BtuC"/>
    <property type="match status" value="1"/>
</dbReference>
<evidence type="ECO:0000256" key="1">
    <source>
        <dbReference type="ARBA" id="ARBA00004651"/>
    </source>
</evidence>
<proteinExistence type="inferred from homology"/>
<dbReference type="GO" id="GO:0033214">
    <property type="term" value="P:siderophore-iron import into cell"/>
    <property type="evidence" value="ECO:0007669"/>
    <property type="project" value="TreeGrafter"/>
</dbReference>
<organism evidence="8 9">
    <name type="scientific">Corynebacterium urealyticum</name>
    <dbReference type="NCBI Taxonomy" id="43771"/>
    <lineage>
        <taxon>Bacteria</taxon>
        <taxon>Bacillati</taxon>
        <taxon>Actinomycetota</taxon>
        <taxon>Actinomycetes</taxon>
        <taxon>Mycobacteriales</taxon>
        <taxon>Corynebacteriaceae</taxon>
        <taxon>Corynebacterium</taxon>
    </lineage>
</organism>
<dbReference type="AlphaFoldDB" id="A0A5D4FN61"/>
<evidence type="ECO:0000256" key="4">
    <source>
        <dbReference type="ARBA" id="ARBA00022475"/>
    </source>
</evidence>
<dbReference type="PANTHER" id="PTHR30472:SF24">
    <property type="entry name" value="FERRIC ENTEROBACTIN TRANSPORT SYSTEM PERMEASE PROTEIN FEPG"/>
    <property type="match status" value="1"/>
</dbReference>
<dbReference type="GO" id="GO:0022857">
    <property type="term" value="F:transmembrane transporter activity"/>
    <property type="evidence" value="ECO:0007669"/>
    <property type="project" value="InterPro"/>
</dbReference>
<comment type="subcellular location">
    <subcellularLocation>
        <location evidence="1">Cell membrane</location>
        <topology evidence="1">Multi-pass membrane protein</topology>
    </subcellularLocation>
</comment>
<evidence type="ECO:0000256" key="5">
    <source>
        <dbReference type="ARBA" id="ARBA00022692"/>
    </source>
</evidence>
<gene>
    <name evidence="8" type="ORF">FYJ87_07435</name>
</gene>
<name>A0A5D4FN61_9CORY</name>
<evidence type="ECO:0000313" key="8">
    <source>
        <dbReference type="EMBL" id="TYR20745.1"/>
    </source>
</evidence>
<keyword evidence="4" id="KW-1003">Cell membrane</keyword>
<evidence type="ECO:0000256" key="3">
    <source>
        <dbReference type="ARBA" id="ARBA00022448"/>
    </source>
</evidence>
<reference evidence="8 9" key="1">
    <citation type="submission" date="2019-08" db="EMBL/GenBank/DDBJ databases">
        <title>Draft genome of C. urealyticum strain VH4248.</title>
        <authorList>
            <person name="Navas J."/>
        </authorList>
    </citation>
    <scope>NUCLEOTIDE SEQUENCE [LARGE SCALE GENOMIC DNA]</scope>
    <source>
        <strain evidence="8 9">VH4248</strain>
    </source>
</reference>
<evidence type="ECO:0000256" key="6">
    <source>
        <dbReference type="ARBA" id="ARBA00022989"/>
    </source>
</evidence>
<comment type="caution">
    <text evidence="8">The sequence shown here is derived from an EMBL/GenBank/DDBJ whole genome shotgun (WGS) entry which is preliminary data.</text>
</comment>
<evidence type="ECO:0000313" key="9">
    <source>
        <dbReference type="Proteomes" id="UP000324726"/>
    </source>
</evidence>
<keyword evidence="7" id="KW-0472">Membrane</keyword>
<dbReference type="Pfam" id="PF01032">
    <property type="entry name" value="FecCD"/>
    <property type="match status" value="1"/>
</dbReference>
<dbReference type="Gene3D" id="1.10.3470.10">
    <property type="entry name" value="ABC transporter involved in vitamin B12 uptake, BtuC"/>
    <property type="match status" value="1"/>
</dbReference>
<sequence length="335" mass="34770">MTRRPTNHRPGDRTAWRWTIASLALTGLILASLTSGDLPLTPQEVLDALLGRADDFTTTVVLTWRLPRALTALAFGAALGAAGAIFQSLTRNPLGSPDVIGFNTGAYTGVLLTLLLLPASGFLTLAMASIVGGLVTAVLVLALARHTRSGVRRGLILTGIAISALLAAVNTWLLYRTDTATATTGSIWAAGTLDNIRWAQAWPALTTLAIIGIATATVLPTLRILALGDDLATALGLRVPRTRTTLAISAVLLTATTTAVAGPIMFIALAAPHIAKTLLPRSRPILAATVSGAILLAAADWIAAHAFAPTQLPVGAITVTLGGLYLTLSILLRRQ</sequence>
<dbReference type="InterPro" id="IPR000522">
    <property type="entry name" value="ABC_transptr_permease_BtuC"/>
</dbReference>
<evidence type="ECO:0000256" key="7">
    <source>
        <dbReference type="ARBA" id="ARBA00023136"/>
    </source>
</evidence>
<comment type="similarity">
    <text evidence="2">Belongs to the binding-protein-dependent transport system permease family. FecCD subfamily.</text>
</comment>
<keyword evidence="5" id="KW-0812">Transmembrane</keyword>
<keyword evidence="3" id="KW-0813">Transport</keyword>
<keyword evidence="6" id="KW-1133">Transmembrane helix</keyword>
<evidence type="ECO:0000256" key="2">
    <source>
        <dbReference type="ARBA" id="ARBA00007935"/>
    </source>
</evidence>
<dbReference type="InterPro" id="IPR037294">
    <property type="entry name" value="ABC_BtuC-like"/>
</dbReference>
<protein>
    <submittedName>
        <fullName evidence="8">Iron chelate uptake ABC transporter family permease subunit</fullName>
    </submittedName>
</protein>
<dbReference type="RefSeq" id="WP_034375273.1">
    <property type="nucleotide sequence ID" value="NZ_CP136640.1"/>
</dbReference>
<dbReference type="CDD" id="cd06550">
    <property type="entry name" value="TM_ABC_iron-siderophores_like"/>
    <property type="match status" value="1"/>
</dbReference>
<dbReference type="PANTHER" id="PTHR30472">
    <property type="entry name" value="FERRIC ENTEROBACTIN TRANSPORT SYSTEM PERMEASE PROTEIN"/>
    <property type="match status" value="1"/>
</dbReference>
<accession>A0A5D4FN61</accession>